<feature type="domain" description="HTH merR-type" evidence="5">
    <location>
        <begin position="6"/>
        <end position="75"/>
    </location>
</feature>
<dbReference type="PROSITE" id="PS50937">
    <property type="entry name" value="HTH_MERR_2"/>
    <property type="match status" value="1"/>
</dbReference>
<dbReference type="AlphaFoldDB" id="A0A162E719"/>
<dbReference type="RefSeq" id="WP_061948283.1">
    <property type="nucleotide sequence ID" value="NZ_LTAO01000012.1"/>
</dbReference>
<dbReference type="PANTHER" id="PTHR30204:SF69">
    <property type="entry name" value="MERR-FAMILY TRANSCRIPTIONAL REGULATOR"/>
    <property type="match status" value="1"/>
</dbReference>
<dbReference type="GO" id="GO:0003677">
    <property type="term" value="F:DNA binding"/>
    <property type="evidence" value="ECO:0007669"/>
    <property type="project" value="UniProtKB-KW"/>
</dbReference>
<dbReference type="InterPro" id="IPR009061">
    <property type="entry name" value="DNA-bd_dom_put_sf"/>
</dbReference>
<dbReference type="InterPro" id="IPR047057">
    <property type="entry name" value="MerR_fam"/>
</dbReference>
<accession>A0A162E719</accession>
<keyword evidence="4" id="KW-0804">Transcription</keyword>
<keyword evidence="1" id="KW-0678">Repressor</keyword>
<evidence type="ECO:0000256" key="4">
    <source>
        <dbReference type="ARBA" id="ARBA00023163"/>
    </source>
</evidence>
<dbReference type="EMBL" id="LTAO01000012">
    <property type="protein sequence ID" value="KYG31926.1"/>
    <property type="molecule type" value="Genomic_DNA"/>
</dbReference>
<evidence type="ECO:0000256" key="1">
    <source>
        <dbReference type="ARBA" id="ARBA00022491"/>
    </source>
</evidence>
<dbReference type="SMART" id="SM00422">
    <property type="entry name" value="HTH_MERR"/>
    <property type="match status" value="1"/>
</dbReference>
<sequence>MKDDYTYRTGQLLNILGVSRDTLRYYEEQGILKPNQTKSNNYRQYDYYDLYTIMVADFYKKRNFSIKEIKRLQDGFETDDLINVLDKKEKELNESIRLSEMKLKKIKETKQFCEKISRHLNQFSIKNFPLYRIKGEISDFDAFLEYPILLEKIDLNMEDILSNMVRKFSFNENGIIDTHIYIVEEEETKDQAKTTNTLDYQTCIYTIVEDKRRNGDHSDIKDSIFTSTIQWAKEKGMLLKGCAFANTRLITYLDHQERVFLEIFIPIEES</sequence>
<dbReference type="GO" id="GO:0003700">
    <property type="term" value="F:DNA-binding transcription factor activity"/>
    <property type="evidence" value="ECO:0007669"/>
    <property type="project" value="InterPro"/>
</dbReference>
<dbReference type="Gene3D" id="1.10.1660.10">
    <property type="match status" value="1"/>
</dbReference>
<evidence type="ECO:0000259" key="5">
    <source>
        <dbReference type="PROSITE" id="PS50937"/>
    </source>
</evidence>
<comment type="caution">
    <text evidence="6">The sequence shown here is derived from an EMBL/GenBank/DDBJ whole genome shotgun (WGS) entry which is preliminary data.</text>
</comment>
<gene>
    <name evidence="6" type="ORF">AZF04_03885</name>
</gene>
<dbReference type="PANTHER" id="PTHR30204">
    <property type="entry name" value="REDOX-CYCLING DRUG-SENSING TRANSCRIPTIONAL ACTIVATOR SOXR"/>
    <property type="match status" value="1"/>
</dbReference>
<dbReference type="STRING" id="519424.AZF04_03885"/>
<reference evidence="6" key="1">
    <citation type="submission" date="2016-02" db="EMBL/GenBank/DDBJ databases">
        <title>Genome sequence of Bacillus trypoxylicola KCTC 13244(T).</title>
        <authorList>
            <person name="Jeong H."/>
            <person name="Park S.-H."/>
            <person name="Choi S.-K."/>
        </authorList>
    </citation>
    <scope>NUCLEOTIDE SEQUENCE [LARGE SCALE GENOMIC DNA]</scope>
    <source>
        <strain evidence="6">KCTC 13244</strain>
    </source>
</reference>
<dbReference type="OrthoDB" id="9811174at2"/>
<protein>
    <recommendedName>
        <fullName evidence="5">HTH merR-type domain-containing protein</fullName>
    </recommendedName>
</protein>
<evidence type="ECO:0000256" key="2">
    <source>
        <dbReference type="ARBA" id="ARBA00023015"/>
    </source>
</evidence>
<keyword evidence="3" id="KW-0238">DNA-binding</keyword>
<name>A0A162E719_9BACI</name>
<dbReference type="Pfam" id="PF13411">
    <property type="entry name" value="MerR_1"/>
    <property type="match status" value="1"/>
</dbReference>
<keyword evidence="2" id="KW-0805">Transcription regulation</keyword>
<proteinExistence type="predicted"/>
<keyword evidence="7" id="KW-1185">Reference proteome</keyword>
<dbReference type="InterPro" id="IPR000551">
    <property type="entry name" value="MerR-type_HTH_dom"/>
</dbReference>
<dbReference type="Proteomes" id="UP000075806">
    <property type="component" value="Unassembled WGS sequence"/>
</dbReference>
<organism evidence="6 7">
    <name type="scientific">Alkalihalobacillus trypoxylicola</name>
    <dbReference type="NCBI Taxonomy" id="519424"/>
    <lineage>
        <taxon>Bacteria</taxon>
        <taxon>Bacillati</taxon>
        <taxon>Bacillota</taxon>
        <taxon>Bacilli</taxon>
        <taxon>Bacillales</taxon>
        <taxon>Bacillaceae</taxon>
        <taxon>Alkalihalobacillus</taxon>
    </lineage>
</organism>
<evidence type="ECO:0000256" key="3">
    <source>
        <dbReference type="ARBA" id="ARBA00023125"/>
    </source>
</evidence>
<evidence type="ECO:0000313" key="6">
    <source>
        <dbReference type="EMBL" id="KYG31926.1"/>
    </source>
</evidence>
<dbReference type="CDD" id="cd00592">
    <property type="entry name" value="HTH_MerR-like"/>
    <property type="match status" value="1"/>
</dbReference>
<evidence type="ECO:0000313" key="7">
    <source>
        <dbReference type="Proteomes" id="UP000075806"/>
    </source>
</evidence>
<dbReference type="SUPFAM" id="SSF46955">
    <property type="entry name" value="Putative DNA-binding domain"/>
    <property type="match status" value="1"/>
</dbReference>